<evidence type="ECO:0000256" key="5">
    <source>
        <dbReference type="ARBA" id="ARBA00022618"/>
    </source>
</evidence>
<evidence type="ECO:0000259" key="12">
    <source>
        <dbReference type="Pfam" id="PF02687"/>
    </source>
</evidence>
<dbReference type="Gene3D" id="3.30.70.3040">
    <property type="match status" value="1"/>
</dbReference>
<dbReference type="Pfam" id="PF18075">
    <property type="entry name" value="FtsX_ECD"/>
    <property type="match status" value="1"/>
</dbReference>
<evidence type="ECO:0000256" key="7">
    <source>
        <dbReference type="ARBA" id="ARBA00022989"/>
    </source>
</evidence>
<dbReference type="PIRSF" id="PIRSF003097">
    <property type="entry name" value="FtsX"/>
    <property type="match status" value="1"/>
</dbReference>
<feature type="transmembrane region" description="Helical" evidence="11">
    <location>
        <begin position="168"/>
        <end position="188"/>
    </location>
</feature>
<accession>A0A849SPB8</accession>
<evidence type="ECO:0000256" key="11">
    <source>
        <dbReference type="SAM" id="Phobius"/>
    </source>
</evidence>
<dbReference type="EMBL" id="JABFRW010000143">
    <property type="protein sequence ID" value="NOT34727.1"/>
    <property type="molecule type" value="Genomic_DNA"/>
</dbReference>
<keyword evidence="8 10" id="KW-0472">Membrane</keyword>
<feature type="transmembrane region" description="Helical" evidence="11">
    <location>
        <begin position="20"/>
        <end position="41"/>
    </location>
</feature>
<evidence type="ECO:0000256" key="4">
    <source>
        <dbReference type="ARBA" id="ARBA00022475"/>
    </source>
</evidence>
<comment type="similarity">
    <text evidence="2 10">Belongs to the ABC-4 integral membrane protein family. FtsX subfamily.</text>
</comment>
<keyword evidence="7 11" id="KW-1133">Transmembrane helix</keyword>
<evidence type="ECO:0000313" key="15">
    <source>
        <dbReference type="Proteomes" id="UP000580839"/>
    </source>
</evidence>
<comment type="caution">
    <text evidence="14">The sequence shown here is derived from an EMBL/GenBank/DDBJ whole genome shotgun (WGS) entry which is preliminary data.</text>
</comment>
<feature type="transmembrane region" description="Helical" evidence="11">
    <location>
        <begin position="209"/>
        <end position="236"/>
    </location>
</feature>
<evidence type="ECO:0000256" key="9">
    <source>
        <dbReference type="ARBA" id="ARBA00023306"/>
    </source>
</evidence>
<dbReference type="AlphaFoldDB" id="A0A849SPB8"/>
<feature type="domain" description="FtsX extracellular" evidence="13">
    <location>
        <begin position="56"/>
        <end position="148"/>
    </location>
</feature>
<dbReference type="Proteomes" id="UP000580839">
    <property type="component" value="Unassembled WGS sequence"/>
</dbReference>
<dbReference type="InterPro" id="IPR004513">
    <property type="entry name" value="FtsX"/>
</dbReference>
<dbReference type="GO" id="GO:0005886">
    <property type="term" value="C:plasma membrane"/>
    <property type="evidence" value="ECO:0007669"/>
    <property type="project" value="UniProtKB-SubCell"/>
</dbReference>
<dbReference type="PANTHER" id="PTHR47755">
    <property type="entry name" value="CELL DIVISION PROTEIN FTSX"/>
    <property type="match status" value="1"/>
</dbReference>
<dbReference type="InterPro" id="IPR003838">
    <property type="entry name" value="ABC3_permease_C"/>
</dbReference>
<dbReference type="GO" id="GO:0051301">
    <property type="term" value="P:cell division"/>
    <property type="evidence" value="ECO:0007669"/>
    <property type="project" value="UniProtKB-KW"/>
</dbReference>
<evidence type="ECO:0000256" key="3">
    <source>
        <dbReference type="ARBA" id="ARBA00021907"/>
    </source>
</evidence>
<sequence length="286" mass="31430">MHLFYLREAMRSFRQHRGLAFTAILSLVGALTICALMLVLAHNARVAVQAVGDRREMVAYLDDGMSAERRDGLMSRIQDLYGAVAYVNKEQAWQEFARQIGDEELLESVGDNPLPASLRIHLKPELLTPQGMEDAARQIKQFEGVEDVRYGAEWVRRLHDAGRALERLTLGVLVLVGLMVVFIVYNTIRLTVLARRHQVEIMTRLGATDGFVATPFVLEALFEAFMAALIALALVFAAQQAAAQQLLGSFVFLPPLVMLAFVGGVVVLAAVGTSLALARVLRSVSA</sequence>
<proteinExistence type="inferred from homology"/>
<evidence type="ECO:0000259" key="13">
    <source>
        <dbReference type="Pfam" id="PF18075"/>
    </source>
</evidence>
<evidence type="ECO:0000313" key="14">
    <source>
        <dbReference type="EMBL" id="NOT34727.1"/>
    </source>
</evidence>
<feature type="domain" description="ABC3 transporter permease C-terminal" evidence="12">
    <location>
        <begin position="172"/>
        <end position="283"/>
    </location>
</feature>
<dbReference type="InterPro" id="IPR040690">
    <property type="entry name" value="FtsX_ECD"/>
</dbReference>
<evidence type="ECO:0000256" key="2">
    <source>
        <dbReference type="ARBA" id="ARBA00007379"/>
    </source>
</evidence>
<keyword evidence="5 10" id="KW-0132">Cell division</keyword>
<keyword evidence="9 10" id="KW-0131">Cell cycle</keyword>
<evidence type="ECO:0000256" key="8">
    <source>
        <dbReference type="ARBA" id="ARBA00023136"/>
    </source>
</evidence>
<protein>
    <recommendedName>
        <fullName evidence="3 10">Cell division protein FtsX</fullName>
    </recommendedName>
</protein>
<feature type="transmembrane region" description="Helical" evidence="11">
    <location>
        <begin position="256"/>
        <end position="278"/>
    </location>
</feature>
<name>A0A849SPB8_UNCEI</name>
<evidence type="ECO:0000256" key="10">
    <source>
        <dbReference type="PIRNR" id="PIRNR003097"/>
    </source>
</evidence>
<dbReference type="PANTHER" id="PTHR47755:SF1">
    <property type="entry name" value="CELL DIVISION PROTEIN FTSX"/>
    <property type="match status" value="1"/>
</dbReference>
<dbReference type="Pfam" id="PF02687">
    <property type="entry name" value="FtsX"/>
    <property type="match status" value="1"/>
</dbReference>
<reference evidence="14 15" key="1">
    <citation type="submission" date="2020-04" db="EMBL/GenBank/DDBJ databases">
        <title>Metagenomic profiling of ammonia- and methane-oxidizing microorganisms in a Dutch drinking water treatment plant.</title>
        <authorList>
            <person name="Poghosyan L."/>
            <person name="Leucker S."/>
        </authorList>
    </citation>
    <scope>NUCLEOTIDE SEQUENCE [LARGE SCALE GENOMIC DNA]</scope>
    <source>
        <strain evidence="14">S-RSF-IL-03</strain>
    </source>
</reference>
<evidence type="ECO:0000256" key="6">
    <source>
        <dbReference type="ARBA" id="ARBA00022692"/>
    </source>
</evidence>
<keyword evidence="6 11" id="KW-0812">Transmembrane</keyword>
<organism evidence="14 15">
    <name type="scientific">Eiseniibacteriota bacterium</name>
    <dbReference type="NCBI Taxonomy" id="2212470"/>
    <lineage>
        <taxon>Bacteria</taxon>
        <taxon>Candidatus Eiseniibacteriota</taxon>
    </lineage>
</organism>
<keyword evidence="4 10" id="KW-1003">Cell membrane</keyword>
<gene>
    <name evidence="14" type="ORF">HOP12_11230</name>
</gene>
<evidence type="ECO:0000256" key="1">
    <source>
        <dbReference type="ARBA" id="ARBA00004651"/>
    </source>
</evidence>
<comment type="subcellular location">
    <subcellularLocation>
        <location evidence="1">Cell membrane</location>
        <topology evidence="1">Multi-pass membrane protein</topology>
    </subcellularLocation>
</comment>